<name>A0A926QK90_9BACL</name>
<dbReference type="EMBL" id="JACVVD010000004">
    <property type="protein sequence ID" value="MBD0381234.1"/>
    <property type="molecule type" value="Genomic_DNA"/>
</dbReference>
<dbReference type="InterPro" id="IPR006497">
    <property type="entry name" value="Phage_lambda_VrpO_N"/>
</dbReference>
<protein>
    <submittedName>
        <fullName evidence="2">Replication protein</fullName>
    </submittedName>
</protein>
<proteinExistence type="predicted"/>
<dbReference type="InterPro" id="IPR036388">
    <property type="entry name" value="WH-like_DNA-bd_sf"/>
</dbReference>
<organism evidence="2 3">
    <name type="scientific">Paenibacillus sedimenti</name>
    <dbReference type="NCBI Taxonomy" id="2770274"/>
    <lineage>
        <taxon>Bacteria</taxon>
        <taxon>Bacillati</taxon>
        <taxon>Bacillota</taxon>
        <taxon>Bacilli</taxon>
        <taxon>Bacillales</taxon>
        <taxon>Paenibacillaceae</taxon>
        <taxon>Paenibacillus</taxon>
    </lineage>
</organism>
<keyword evidence="3" id="KW-1185">Reference proteome</keyword>
<evidence type="ECO:0000313" key="2">
    <source>
        <dbReference type="EMBL" id="MBD0381234.1"/>
    </source>
</evidence>
<evidence type="ECO:0000313" key="3">
    <source>
        <dbReference type="Proteomes" id="UP000650466"/>
    </source>
</evidence>
<gene>
    <name evidence="2" type="ORF">ICC18_14005</name>
</gene>
<dbReference type="RefSeq" id="WP_188175026.1">
    <property type="nucleotide sequence ID" value="NZ_JACVVD010000004.1"/>
</dbReference>
<dbReference type="GO" id="GO:0006260">
    <property type="term" value="P:DNA replication"/>
    <property type="evidence" value="ECO:0007669"/>
    <property type="project" value="InterPro"/>
</dbReference>
<dbReference type="Gene3D" id="1.10.10.10">
    <property type="entry name" value="Winged helix-like DNA-binding domain superfamily/Winged helix DNA-binding domain"/>
    <property type="match status" value="1"/>
</dbReference>
<dbReference type="Proteomes" id="UP000650466">
    <property type="component" value="Unassembled WGS sequence"/>
</dbReference>
<dbReference type="Pfam" id="PF04492">
    <property type="entry name" value="Phage_rep_O"/>
    <property type="match status" value="1"/>
</dbReference>
<reference evidence="2" key="1">
    <citation type="submission" date="2020-09" db="EMBL/GenBank/DDBJ databases">
        <title>Draft Genome Sequence of Paenibacillus sp. WST5.</title>
        <authorList>
            <person name="Bao Z."/>
        </authorList>
    </citation>
    <scope>NUCLEOTIDE SEQUENCE</scope>
    <source>
        <strain evidence="2">WST5</strain>
    </source>
</reference>
<dbReference type="NCBIfam" id="TIGR01610">
    <property type="entry name" value="phage_O_Nterm"/>
    <property type="match status" value="1"/>
</dbReference>
<feature type="domain" description="Bacteriophage lambda Replication protein O N-terminal" evidence="1">
    <location>
        <begin position="5"/>
        <end position="101"/>
    </location>
</feature>
<dbReference type="AlphaFoldDB" id="A0A926QK90"/>
<comment type="caution">
    <text evidence="2">The sequence shown here is derived from an EMBL/GenBank/DDBJ whole genome shotgun (WGS) entry which is preliminary data.</text>
</comment>
<sequence>MANPQPDRYTKIANELLEQVPKFKFNGTQLRIILVVWRYTYGFRRKSHEFSLNFLAEATDAGRGQVDRELTALIERNVLKVISGNPGKPRVLQFNKNYEEWDNDRCPLKRGQLIEETGVLENEDAVSSKTRTEVSSKTRTKKRNKETLKKEEIYMSKIQFLDTVFLTQEEYDRLVNDFGKDTVDLFIEKLDEWQTNYPKKTKKDHNKTLRVWIKGDLAKQKQLSSRPSNKQQRNQAEMDILNQFYREGEALEANGDGEVLGRNQNLLP</sequence>
<accession>A0A926QK90</accession>
<evidence type="ECO:0000259" key="1">
    <source>
        <dbReference type="Pfam" id="PF04492"/>
    </source>
</evidence>